<evidence type="ECO:0000313" key="2">
    <source>
        <dbReference type="EMBL" id="QDU28850.1"/>
    </source>
</evidence>
<dbReference type="KEGG" id="aagg:ETAA8_39550"/>
<keyword evidence="1" id="KW-1133">Transmembrane helix</keyword>
<name>A0A517YF50_9BACT</name>
<reference evidence="2 3" key="1">
    <citation type="submission" date="2019-02" db="EMBL/GenBank/DDBJ databases">
        <title>Deep-cultivation of Planctomycetes and their phenomic and genomic characterization uncovers novel biology.</title>
        <authorList>
            <person name="Wiegand S."/>
            <person name="Jogler M."/>
            <person name="Boedeker C."/>
            <person name="Pinto D."/>
            <person name="Vollmers J."/>
            <person name="Rivas-Marin E."/>
            <person name="Kohn T."/>
            <person name="Peeters S.H."/>
            <person name="Heuer A."/>
            <person name="Rast P."/>
            <person name="Oberbeckmann S."/>
            <person name="Bunk B."/>
            <person name="Jeske O."/>
            <person name="Meyerdierks A."/>
            <person name="Storesund J.E."/>
            <person name="Kallscheuer N."/>
            <person name="Luecker S."/>
            <person name="Lage O.M."/>
            <person name="Pohl T."/>
            <person name="Merkel B.J."/>
            <person name="Hornburger P."/>
            <person name="Mueller R.-W."/>
            <person name="Bruemmer F."/>
            <person name="Labrenz M."/>
            <person name="Spormann A.M."/>
            <person name="Op den Camp H."/>
            <person name="Overmann J."/>
            <person name="Amann R."/>
            <person name="Jetten M.S.M."/>
            <person name="Mascher T."/>
            <person name="Medema M.H."/>
            <person name="Devos D.P."/>
            <person name="Kaster A.-K."/>
            <person name="Ovreas L."/>
            <person name="Rohde M."/>
            <person name="Galperin M.Y."/>
            <person name="Jogler C."/>
        </authorList>
    </citation>
    <scope>NUCLEOTIDE SEQUENCE [LARGE SCALE GENOMIC DNA]</scope>
    <source>
        <strain evidence="2 3">ETA_A8</strain>
    </source>
</reference>
<keyword evidence="3" id="KW-1185">Reference proteome</keyword>
<dbReference type="EMBL" id="CP036274">
    <property type="protein sequence ID" value="QDU28850.1"/>
    <property type="molecule type" value="Genomic_DNA"/>
</dbReference>
<keyword evidence="1" id="KW-0812">Transmembrane</keyword>
<dbReference type="AlphaFoldDB" id="A0A517YF50"/>
<dbReference type="RefSeq" id="WP_145091819.1">
    <property type="nucleotide sequence ID" value="NZ_CP036274.1"/>
</dbReference>
<feature type="transmembrane region" description="Helical" evidence="1">
    <location>
        <begin position="293"/>
        <end position="315"/>
    </location>
</feature>
<gene>
    <name evidence="2" type="ORF">ETAA8_39550</name>
</gene>
<evidence type="ECO:0000256" key="1">
    <source>
        <dbReference type="SAM" id="Phobius"/>
    </source>
</evidence>
<sequence>MPGKVRRTIPQLKEMLNRMHESVCTECGSLFDNTVIGQARKELFLHLLRCVHEFAFRTALREADKLSNSWHDQIILRWGDIYNAGWAFLVKHMRANESPFCTTADLSLEEQIAELEGHRHDRPNYISDRREWDFEAKEIRLHQQRARRSGELLGKTYDEFLKDRERKAIAVSEKAVQKVVNQSDISPESIEFAEAAEKSKPDDFTAEDLRHRASLLGPLVPAKMPLKALVAWLLTESDPENREASINVIRGRLATMDQTIFDREYEAKAKCIEIDERTTKNTLARRIAREPSLMLVVWWLLYSGVVLLLAINTVASVDVSASRHADVTVSGLDRDEAYAELISICHKQTSRESRLQKVNAICGVGDPNVFTDREHMWHKQT</sequence>
<dbReference type="Proteomes" id="UP000315017">
    <property type="component" value="Chromosome"/>
</dbReference>
<organism evidence="2 3">
    <name type="scientific">Anatilimnocola aggregata</name>
    <dbReference type="NCBI Taxonomy" id="2528021"/>
    <lineage>
        <taxon>Bacteria</taxon>
        <taxon>Pseudomonadati</taxon>
        <taxon>Planctomycetota</taxon>
        <taxon>Planctomycetia</taxon>
        <taxon>Pirellulales</taxon>
        <taxon>Pirellulaceae</taxon>
        <taxon>Anatilimnocola</taxon>
    </lineage>
</organism>
<evidence type="ECO:0000313" key="3">
    <source>
        <dbReference type="Proteomes" id="UP000315017"/>
    </source>
</evidence>
<protein>
    <submittedName>
        <fullName evidence="2">Uncharacterized protein</fullName>
    </submittedName>
</protein>
<proteinExistence type="predicted"/>
<accession>A0A517YF50</accession>
<keyword evidence="1" id="KW-0472">Membrane</keyword>